<keyword evidence="5 6" id="KW-0408">Iron</keyword>
<dbReference type="InterPro" id="IPR050705">
    <property type="entry name" value="Cytochrome_P450_3A"/>
</dbReference>
<reference evidence="7" key="1">
    <citation type="journal article" date="2014" name="Int. J. Syst. Evol. Microbiol.">
        <title>Complete genome sequence of Corynebacterium casei LMG S-19264T (=DSM 44701T), isolated from a smear-ripened cheese.</title>
        <authorList>
            <consortium name="US DOE Joint Genome Institute (JGI-PGF)"/>
            <person name="Walter F."/>
            <person name="Albersmeier A."/>
            <person name="Kalinowski J."/>
            <person name="Ruckert C."/>
        </authorList>
    </citation>
    <scope>NUCLEOTIDE SEQUENCE</scope>
    <source>
        <strain evidence="7">CGMCC 1.12754</strain>
    </source>
</reference>
<protein>
    <submittedName>
        <fullName evidence="7">Cytochrome P450</fullName>
    </submittedName>
</protein>
<keyword evidence="3 6" id="KW-0479">Metal-binding</keyword>
<dbReference type="InterPro" id="IPR002401">
    <property type="entry name" value="Cyt_P450_E_grp-I"/>
</dbReference>
<dbReference type="GO" id="GO:0020037">
    <property type="term" value="F:heme binding"/>
    <property type="evidence" value="ECO:0007669"/>
    <property type="project" value="InterPro"/>
</dbReference>
<evidence type="ECO:0000256" key="1">
    <source>
        <dbReference type="ARBA" id="ARBA00010617"/>
    </source>
</evidence>
<reference evidence="7" key="2">
    <citation type="submission" date="2020-09" db="EMBL/GenBank/DDBJ databases">
        <authorList>
            <person name="Sun Q."/>
            <person name="Zhou Y."/>
        </authorList>
    </citation>
    <scope>NUCLEOTIDE SEQUENCE</scope>
    <source>
        <strain evidence="7">CGMCC 1.12754</strain>
    </source>
</reference>
<dbReference type="PANTHER" id="PTHR24302">
    <property type="entry name" value="CYTOCHROME P450 FAMILY 3"/>
    <property type="match status" value="1"/>
</dbReference>
<keyword evidence="8" id="KW-1185">Reference proteome</keyword>
<dbReference type="SUPFAM" id="SSF48264">
    <property type="entry name" value="Cytochrome P450"/>
    <property type="match status" value="1"/>
</dbReference>
<keyword evidence="4" id="KW-0560">Oxidoreductase</keyword>
<dbReference type="GO" id="GO:0005506">
    <property type="term" value="F:iron ion binding"/>
    <property type="evidence" value="ECO:0007669"/>
    <property type="project" value="InterPro"/>
</dbReference>
<comment type="similarity">
    <text evidence="1">Belongs to the cytochrome P450 family.</text>
</comment>
<dbReference type="InterPro" id="IPR001128">
    <property type="entry name" value="Cyt_P450"/>
</dbReference>
<evidence type="ECO:0000256" key="4">
    <source>
        <dbReference type="ARBA" id="ARBA00023002"/>
    </source>
</evidence>
<evidence type="ECO:0000313" key="7">
    <source>
        <dbReference type="EMBL" id="GGG71909.1"/>
    </source>
</evidence>
<comment type="caution">
    <text evidence="7">The sequence shown here is derived from an EMBL/GenBank/DDBJ whole genome shotgun (WGS) entry which is preliminary data.</text>
</comment>
<sequence length="421" mass="48833">MDMARNDKIPKERTLDSSLALLSEGYLFIPNRCKKFQSNIFQTRLLGGQKVICISGEEAARIFYDREKFKRKGAAPKRIQESLFGKNGVQTLDGKEHQHRKRMFMSLMTPERLKILIKLTVEQWELAARKWENTKEIVLFDEAREIMCRVACLWAGVPLKEKEVTQRATDLSDMIDAFGAVGPRYWKGRQARNRSDKWIGDIIRQVRSDKMDAPVDTALYTMAWYRDLDGKLLNLQIATVELLNIVRPIVAIARYITFGALALHDYPETRKKLQDHSQHYGQLFVQEVRRFYPFGPFLGARVRQDFIWEDCHFTKGTMVLLDIYGINHSPDLWEDPDNFLPERFNDWKGSPFDFVPQGGGDYIKGHRCAGEWITIEVMKTSLAFLTQKLAYDVPKQDLSISMVRMPAIPKSRFVMRGIKVK</sequence>
<accession>A0A917H9S5</accession>
<name>A0A917H9S5_9BACI</name>
<dbReference type="CDD" id="cd11067">
    <property type="entry name" value="CYP152"/>
    <property type="match status" value="1"/>
</dbReference>
<evidence type="ECO:0000256" key="3">
    <source>
        <dbReference type="ARBA" id="ARBA00022723"/>
    </source>
</evidence>
<dbReference type="InterPro" id="IPR036396">
    <property type="entry name" value="Cyt_P450_sf"/>
</dbReference>
<dbReference type="GO" id="GO:0016705">
    <property type="term" value="F:oxidoreductase activity, acting on paired donors, with incorporation or reduction of molecular oxygen"/>
    <property type="evidence" value="ECO:0007669"/>
    <property type="project" value="InterPro"/>
</dbReference>
<keyword evidence="2 6" id="KW-0349">Heme</keyword>
<evidence type="ECO:0000256" key="5">
    <source>
        <dbReference type="ARBA" id="ARBA00023004"/>
    </source>
</evidence>
<dbReference type="AlphaFoldDB" id="A0A917H9S5"/>
<dbReference type="Pfam" id="PF00067">
    <property type="entry name" value="p450"/>
    <property type="match status" value="1"/>
</dbReference>
<comment type="cofactor">
    <cofactor evidence="6">
        <name>heme</name>
        <dbReference type="ChEBI" id="CHEBI:30413"/>
    </cofactor>
</comment>
<dbReference type="Gene3D" id="1.10.630.10">
    <property type="entry name" value="Cytochrome P450"/>
    <property type="match status" value="1"/>
</dbReference>
<dbReference type="Proteomes" id="UP000622860">
    <property type="component" value="Unassembled WGS sequence"/>
</dbReference>
<dbReference type="EMBL" id="BMFR01000004">
    <property type="protein sequence ID" value="GGG71909.1"/>
    <property type="molecule type" value="Genomic_DNA"/>
</dbReference>
<dbReference type="GO" id="GO:0004497">
    <property type="term" value="F:monooxygenase activity"/>
    <property type="evidence" value="ECO:0007669"/>
    <property type="project" value="InterPro"/>
</dbReference>
<evidence type="ECO:0000313" key="8">
    <source>
        <dbReference type="Proteomes" id="UP000622860"/>
    </source>
</evidence>
<organism evidence="7 8">
    <name type="scientific">Virgibacillus oceani</name>
    <dbReference type="NCBI Taxonomy" id="1479511"/>
    <lineage>
        <taxon>Bacteria</taxon>
        <taxon>Bacillati</taxon>
        <taxon>Bacillota</taxon>
        <taxon>Bacilli</taxon>
        <taxon>Bacillales</taxon>
        <taxon>Bacillaceae</taxon>
        <taxon>Virgibacillus</taxon>
    </lineage>
</organism>
<dbReference type="PRINTS" id="PR00463">
    <property type="entry name" value="EP450I"/>
</dbReference>
<gene>
    <name evidence="7" type="primary">cypC</name>
    <name evidence="7" type="ORF">GCM10011398_15290</name>
</gene>
<evidence type="ECO:0000256" key="2">
    <source>
        <dbReference type="ARBA" id="ARBA00022617"/>
    </source>
</evidence>
<feature type="binding site" description="axial binding residue" evidence="6">
    <location>
        <position position="368"/>
    </location>
    <ligand>
        <name>heme</name>
        <dbReference type="ChEBI" id="CHEBI:30413"/>
    </ligand>
    <ligandPart>
        <name>Fe</name>
        <dbReference type="ChEBI" id="CHEBI:18248"/>
    </ligandPart>
</feature>
<dbReference type="PANTHER" id="PTHR24302:SF15">
    <property type="entry name" value="FATTY-ACID PEROXYGENASE"/>
    <property type="match status" value="1"/>
</dbReference>
<proteinExistence type="inferred from homology"/>
<evidence type="ECO:0000256" key="6">
    <source>
        <dbReference type="PIRSR" id="PIRSR602401-1"/>
    </source>
</evidence>